<reference evidence="7" key="1">
    <citation type="submission" date="2005-07" db="EMBL/GenBank/DDBJ databases">
        <title>Complete sequence of Thermobifida fusca YX.</title>
        <authorList>
            <consortium name="US DOE Joint Genome Institute"/>
            <person name="Copeland A."/>
            <person name="Lucas S."/>
            <person name="Lapidus A."/>
            <person name="Barry K."/>
            <person name="Detter J.C."/>
            <person name="Glavina T."/>
            <person name="Hammon N."/>
            <person name="Israni S."/>
            <person name="Pitluck S."/>
            <person name="Di Bartolo G."/>
            <person name="Chain P."/>
            <person name="Schmutz J."/>
            <person name="Larimer F."/>
            <person name="Land M."/>
            <person name="Lykidis A."/>
            <person name="Richardson P."/>
        </authorList>
    </citation>
    <scope>NUCLEOTIDE SEQUENCE</scope>
    <source>
        <strain evidence="7">YX</strain>
    </source>
</reference>
<evidence type="ECO:0000313" key="7">
    <source>
        <dbReference type="EMBL" id="AAZ54875.1"/>
    </source>
</evidence>
<dbReference type="HOGENOM" id="CLU_110679_0_0_11"/>
<dbReference type="RefSeq" id="WP_011291284.1">
    <property type="nucleotide sequence ID" value="NC_007333.1"/>
</dbReference>
<evidence type="ECO:0000256" key="2">
    <source>
        <dbReference type="ARBA" id="ARBA00022692"/>
    </source>
</evidence>
<sequence>MHETPSSPSPDHDPAVPSPGAQPGSGPSGAAPQSGPHPPHHPPQFAPPTPPAPEAGPYPAYPAPQPHQEGSYPPPGPYGTAPGVPPAAWPPAPDGSTWAMIAHLVGIVFACVGWLPALLVYLAVKNRSPWTRHHAAEALNFQLTLFIPYVVGAGLFVGFGFFTPDLAWIGAVVIVVVWLDCLVFGTMAAMAAARDAWYRYPIAIHLVK</sequence>
<feature type="transmembrane region" description="Helical" evidence="6">
    <location>
        <begin position="168"/>
        <end position="193"/>
    </location>
</feature>
<dbReference type="eggNOG" id="COG3296">
    <property type="taxonomic scope" value="Bacteria"/>
</dbReference>
<dbReference type="EMBL" id="CP000088">
    <property type="protein sequence ID" value="AAZ54875.1"/>
    <property type="molecule type" value="Genomic_DNA"/>
</dbReference>
<evidence type="ECO:0000256" key="6">
    <source>
        <dbReference type="SAM" id="Phobius"/>
    </source>
</evidence>
<dbReference type="STRING" id="269800.Tfu_0837"/>
<name>Q47RP2_THEFY</name>
<feature type="transmembrane region" description="Helical" evidence="6">
    <location>
        <begin position="98"/>
        <end position="122"/>
    </location>
</feature>
<keyword evidence="2 6" id="KW-0812">Transmembrane</keyword>
<feature type="compositionally biased region" description="Low complexity" evidence="5">
    <location>
        <begin position="18"/>
        <end position="34"/>
    </location>
</feature>
<gene>
    <name evidence="7" type="ordered locus">Tfu_0837</name>
</gene>
<dbReference type="Pfam" id="PF09685">
    <property type="entry name" value="MamF_MmsF"/>
    <property type="match status" value="1"/>
</dbReference>
<keyword evidence="4 6" id="KW-0472">Membrane</keyword>
<feature type="compositionally biased region" description="Pro residues" evidence="5">
    <location>
        <begin position="35"/>
        <end position="65"/>
    </location>
</feature>
<evidence type="ECO:0000256" key="3">
    <source>
        <dbReference type="ARBA" id="ARBA00022989"/>
    </source>
</evidence>
<dbReference type="AlphaFoldDB" id="Q47RP2"/>
<accession>Q47RP2</accession>
<organism evidence="7">
    <name type="scientific">Thermobifida fusca (strain YX)</name>
    <dbReference type="NCBI Taxonomy" id="269800"/>
    <lineage>
        <taxon>Bacteria</taxon>
        <taxon>Bacillati</taxon>
        <taxon>Actinomycetota</taxon>
        <taxon>Actinomycetes</taxon>
        <taxon>Streptosporangiales</taxon>
        <taxon>Nocardiopsidaceae</taxon>
        <taxon>Thermobifida</taxon>
    </lineage>
</organism>
<dbReference type="KEGG" id="tfu:Tfu_0837"/>
<comment type="subcellular location">
    <subcellularLocation>
        <location evidence="1">Membrane</location>
        <topology evidence="1">Multi-pass membrane protein</topology>
    </subcellularLocation>
</comment>
<protein>
    <submittedName>
        <fullName evidence="7">Uncharacterized protein</fullName>
    </submittedName>
</protein>
<feature type="transmembrane region" description="Helical" evidence="6">
    <location>
        <begin position="143"/>
        <end position="162"/>
    </location>
</feature>
<evidence type="ECO:0000256" key="4">
    <source>
        <dbReference type="ARBA" id="ARBA00023136"/>
    </source>
</evidence>
<evidence type="ECO:0000256" key="1">
    <source>
        <dbReference type="ARBA" id="ARBA00004141"/>
    </source>
</evidence>
<evidence type="ECO:0000256" key="5">
    <source>
        <dbReference type="SAM" id="MobiDB-lite"/>
    </source>
</evidence>
<dbReference type="InterPro" id="IPR019109">
    <property type="entry name" value="MamF_MmsF"/>
</dbReference>
<dbReference type="PRINTS" id="PR01217">
    <property type="entry name" value="PRICHEXTENSN"/>
</dbReference>
<proteinExistence type="predicted"/>
<feature type="region of interest" description="Disordered" evidence="5">
    <location>
        <begin position="1"/>
        <end position="79"/>
    </location>
</feature>
<keyword evidence="3 6" id="KW-1133">Transmembrane helix</keyword>